<evidence type="ECO:0000259" key="2">
    <source>
        <dbReference type="Pfam" id="PF07589"/>
    </source>
</evidence>
<dbReference type="RefSeq" id="WP_011627851.1">
    <property type="nucleotide sequence ID" value="NC_008340.1"/>
</dbReference>
<organism evidence="3 4">
    <name type="scientific">Alkalilimnicola ehrlichii (strain ATCC BAA-1101 / DSM 17681 / MLHE-1)</name>
    <dbReference type="NCBI Taxonomy" id="187272"/>
    <lineage>
        <taxon>Bacteria</taxon>
        <taxon>Pseudomonadati</taxon>
        <taxon>Pseudomonadota</taxon>
        <taxon>Gammaproteobacteria</taxon>
        <taxon>Chromatiales</taxon>
        <taxon>Ectothiorhodospiraceae</taxon>
        <taxon>Alkalilimnicola</taxon>
    </lineage>
</organism>
<sequence>MRNLRTYLAGCVLILGSSVVSAGPITWEPAQDTTDPFDVFSAGSTVEAINASTESSGTVTINGVTFTNRNDLLGNSFGNALDGNTSGDPSYDPFLNTFNFGGGASTSINIADGLLSLGGSYLVQVWFTDLREQFNDRVMTFGDGQGNTQDLEALGAGLGQFAIGRFSATGTSQELSLAANGFSNAHITGYQVREIPEPGTLLLLALGLVGLGVASVRRKAVRLTAERRPLTA</sequence>
<dbReference type="NCBIfam" id="TIGR02595">
    <property type="entry name" value="PEP_CTERM"/>
    <property type="match status" value="1"/>
</dbReference>
<accession>Q0ACI2</accession>
<proteinExistence type="predicted"/>
<dbReference type="KEGG" id="aeh:Mlg_0098"/>
<feature type="domain" description="Ice-binding protein C-terminal" evidence="2">
    <location>
        <begin position="195"/>
        <end position="218"/>
    </location>
</feature>
<dbReference type="InterPro" id="IPR013424">
    <property type="entry name" value="Ice-binding_C"/>
</dbReference>
<keyword evidence="1" id="KW-0732">Signal</keyword>
<dbReference type="OrthoDB" id="190870at2"/>
<feature type="signal peptide" evidence="1">
    <location>
        <begin position="1"/>
        <end position="22"/>
    </location>
</feature>
<dbReference type="Proteomes" id="UP000001962">
    <property type="component" value="Chromosome"/>
</dbReference>
<dbReference type="AlphaFoldDB" id="Q0ACI2"/>
<feature type="chain" id="PRO_5004167939" evidence="1">
    <location>
        <begin position="23"/>
        <end position="232"/>
    </location>
</feature>
<evidence type="ECO:0000313" key="3">
    <source>
        <dbReference type="EMBL" id="ABI55455.1"/>
    </source>
</evidence>
<protein>
    <submittedName>
        <fullName evidence="3">PEP motif putative anchor-like protein</fullName>
    </submittedName>
</protein>
<keyword evidence="4" id="KW-1185">Reference proteome</keyword>
<dbReference type="Pfam" id="PF07589">
    <property type="entry name" value="PEP-CTERM"/>
    <property type="match status" value="1"/>
</dbReference>
<name>Q0ACI2_ALKEH</name>
<dbReference type="HOGENOM" id="CLU_1192766_0_0_6"/>
<evidence type="ECO:0000313" key="4">
    <source>
        <dbReference type="Proteomes" id="UP000001962"/>
    </source>
</evidence>
<gene>
    <name evidence="3" type="ordered locus">Mlg_0098</name>
</gene>
<evidence type="ECO:0000256" key="1">
    <source>
        <dbReference type="SAM" id="SignalP"/>
    </source>
</evidence>
<dbReference type="EMBL" id="CP000453">
    <property type="protein sequence ID" value="ABI55455.1"/>
    <property type="molecule type" value="Genomic_DNA"/>
</dbReference>
<reference evidence="4" key="1">
    <citation type="submission" date="2006-08" db="EMBL/GenBank/DDBJ databases">
        <title>Complete sequence of Alkalilimnicola ehrilichei MLHE-1.</title>
        <authorList>
            <person name="Copeland A."/>
            <person name="Lucas S."/>
            <person name="Lapidus A."/>
            <person name="Barry K."/>
            <person name="Detter J.C."/>
            <person name="Glavina del Rio T."/>
            <person name="Hammon N."/>
            <person name="Israni S."/>
            <person name="Dalin E."/>
            <person name="Tice H."/>
            <person name="Pitluck S."/>
            <person name="Sims D."/>
            <person name="Brettin T."/>
            <person name="Bruce D."/>
            <person name="Han C."/>
            <person name="Tapia R."/>
            <person name="Gilna P."/>
            <person name="Schmutz J."/>
            <person name="Larimer F."/>
            <person name="Land M."/>
            <person name="Hauser L."/>
            <person name="Kyrpides N."/>
            <person name="Mikhailova N."/>
            <person name="Oremland R.S."/>
            <person name="Hoeft S.E."/>
            <person name="Switzer-Blum J."/>
            <person name="Kulp T."/>
            <person name="King G."/>
            <person name="Tabita R."/>
            <person name="Witte B."/>
            <person name="Santini J.M."/>
            <person name="Basu P."/>
            <person name="Hollibaugh J.T."/>
            <person name="Xie G."/>
            <person name="Stolz J.F."/>
            <person name="Richardson P."/>
        </authorList>
    </citation>
    <scope>NUCLEOTIDE SEQUENCE [LARGE SCALE GENOMIC DNA]</scope>
    <source>
        <strain evidence="4">ATCC BAA-1101 / DSM 17681 / MLHE-1</strain>
    </source>
</reference>